<dbReference type="GeneID" id="15926689"/>
<dbReference type="OrthoDB" id="40458at10239"/>
<evidence type="ECO:0000313" key="1">
    <source>
        <dbReference type="EMBL" id="AGN30235.1"/>
    </source>
</evidence>
<dbReference type="Proteomes" id="UP000201461">
    <property type="component" value="Segment"/>
</dbReference>
<reference evidence="1 2" key="1">
    <citation type="journal article" date="2014" name="Genome Biol. Evol.">
        <title>Composite Conserved Promoter-Terminator Motifs (PeSLs) that Mediate Modular Shuffling in the Diverse T4-Like Myoviruses.</title>
        <authorList>
            <person name="Comeau A.M."/>
            <person name="Arbiol C."/>
            <person name="Krisch H.M."/>
        </authorList>
    </citation>
    <scope>NUCLEOTIDE SEQUENCE [LARGE SCALE GENOMIC DNA]</scope>
</reference>
<name>R9TIM4_9CAUD</name>
<keyword evidence="2" id="KW-1185">Reference proteome</keyword>
<organism evidence="1 2">
    <name type="scientific">Vibrio phage nt-1</name>
    <dbReference type="NCBI Taxonomy" id="115992"/>
    <lineage>
        <taxon>Viruses</taxon>
        <taxon>Duplodnaviria</taxon>
        <taxon>Heunggongvirae</taxon>
        <taxon>Uroviricota</taxon>
        <taxon>Caudoviricetes</taxon>
        <taxon>Pantevenvirales</taxon>
        <taxon>Straboviridae</taxon>
        <taxon>Mylasvirus</taxon>
        <taxon>Mylasvirus persius</taxon>
    </lineage>
</organism>
<dbReference type="EMBL" id="HQ317393">
    <property type="protein sequence ID" value="AGN30235.1"/>
    <property type="molecule type" value="Genomic_DNA"/>
</dbReference>
<dbReference type="KEGG" id="vg:15926689"/>
<evidence type="ECO:0000313" key="2">
    <source>
        <dbReference type="Proteomes" id="UP000201461"/>
    </source>
</evidence>
<sequence length="131" mass="14833">MKLRTLIIEGAAELVQDKELLSDQSQFSCGLVAMHCCKHVKSSRQFRVYDEAQKIIRLEAKVFLKKILADDESIIGFSLSDELREKTEGMLGYECNAFVHTLSTIAEDVRDANRFTAVRKAWLTHLANGEV</sequence>
<gene>
    <name evidence="1" type="ORF">VPFG_00236</name>
</gene>
<proteinExistence type="predicted"/>
<protein>
    <submittedName>
        <fullName evidence="1">Uncharacterized protein</fullName>
    </submittedName>
</protein>
<dbReference type="RefSeq" id="YP_008125384.1">
    <property type="nucleotide sequence ID" value="NC_021529.2"/>
</dbReference>
<accession>R9TIM4</accession>